<reference evidence="1 2" key="2">
    <citation type="journal article" date="2017" name="Nature">
        <title>The Apostasia genome and the evolution of orchids.</title>
        <authorList>
            <person name="Zhang G.Q."/>
            <person name="Liu K.W."/>
            <person name="Li Z."/>
            <person name="Lohaus R."/>
            <person name="Hsiao Y.Y."/>
            <person name="Niu S.C."/>
            <person name="Wang J.Y."/>
            <person name="Lin Y.C."/>
            <person name="Xu Q."/>
            <person name="Chen L.J."/>
            <person name="Yoshida K."/>
            <person name="Fujiwara S."/>
            <person name="Wang Z.W."/>
            <person name="Zhang Y.Q."/>
            <person name="Mitsuda N."/>
            <person name="Wang M."/>
            <person name="Liu G.H."/>
            <person name="Pecoraro L."/>
            <person name="Huang H.X."/>
            <person name="Xiao X.J."/>
            <person name="Lin M."/>
            <person name="Wu X.Y."/>
            <person name="Wu W.L."/>
            <person name="Chen Y.Y."/>
            <person name="Chang S.B."/>
            <person name="Sakamoto S."/>
            <person name="Ohme-Takagi M."/>
            <person name="Yagi M."/>
            <person name="Zeng S.J."/>
            <person name="Shen C.Y."/>
            <person name="Yeh C.M."/>
            <person name="Luo Y.B."/>
            <person name="Tsai W.C."/>
            <person name="Van de Peer Y."/>
            <person name="Liu Z.J."/>
        </authorList>
    </citation>
    <scope>NUCLEOTIDE SEQUENCE [LARGE SCALE GENOMIC DNA]</scope>
    <source>
        <tissue evidence="1">The whole plant</tissue>
    </source>
</reference>
<reference evidence="1 2" key="1">
    <citation type="journal article" date="2016" name="Sci. Rep.">
        <title>The Dendrobium catenatum Lindl. genome sequence provides insights into polysaccharide synthase, floral development and adaptive evolution.</title>
        <authorList>
            <person name="Zhang G.Q."/>
            <person name="Xu Q."/>
            <person name="Bian C."/>
            <person name="Tsai W.C."/>
            <person name="Yeh C.M."/>
            <person name="Liu K.W."/>
            <person name="Yoshida K."/>
            <person name="Zhang L.S."/>
            <person name="Chang S.B."/>
            <person name="Chen F."/>
            <person name="Shi Y."/>
            <person name="Su Y.Y."/>
            <person name="Zhang Y.Q."/>
            <person name="Chen L.J."/>
            <person name="Yin Y."/>
            <person name="Lin M."/>
            <person name="Huang H."/>
            <person name="Deng H."/>
            <person name="Wang Z.W."/>
            <person name="Zhu S.L."/>
            <person name="Zhao X."/>
            <person name="Deng C."/>
            <person name="Niu S.C."/>
            <person name="Huang J."/>
            <person name="Wang M."/>
            <person name="Liu G.H."/>
            <person name="Yang H.J."/>
            <person name="Xiao X.J."/>
            <person name="Hsiao Y.Y."/>
            <person name="Wu W.L."/>
            <person name="Chen Y.Y."/>
            <person name="Mitsuda N."/>
            <person name="Ohme-Takagi M."/>
            <person name="Luo Y.B."/>
            <person name="Van de Peer Y."/>
            <person name="Liu Z.J."/>
        </authorList>
    </citation>
    <scope>NUCLEOTIDE SEQUENCE [LARGE SCALE GENOMIC DNA]</scope>
    <source>
        <tissue evidence="1">The whole plant</tissue>
    </source>
</reference>
<evidence type="ECO:0000313" key="1">
    <source>
        <dbReference type="EMBL" id="PKU68628.1"/>
    </source>
</evidence>
<dbReference type="EMBL" id="KZ503068">
    <property type="protein sequence ID" value="PKU68628.1"/>
    <property type="molecule type" value="Genomic_DNA"/>
</dbReference>
<organism evidence="1 2">
    <name type="scientific">Dendrobium catenatum</name>
    <dbReference type="NCBI Taxonomy" id="906689"/>
    <lineage>
        <taxon>Eukaryota</taxon>
        <taxon>Viridiplantae</taxon>
        <taxon>Streptophyta</taxon>
        <taxon>Embryophyta</taxon>
        <taxon>Tracheophyta</taxon>
        <taxon>Spermatophyta</taxon>
        <taxon>Magnoliopsida</taxon>
        <taxon>Liliopsida</taxon>
        <taxon>Asparagales</taxon>
        <taxon>Orchidaceae</taxon>
        <taxon>Epidendroideae</taxon>
        <taxon>Malaxideae</taxon>
        <taxon>Dendrobiinae</taxon>
        <taxon>Dendrobium</taxon>
    </lineage>
</organism>
<gene>
    <name evidence="1" type="ORF">MA16_Dca027098</name>
</gene>
<keyword evidence="2" id="KW-1185">Reference proteome</keyword>
<protein>
    <submittedName>
        <fullName evidence="1">Uncharacterized protein</fullName>
    </submittedName>
</protein>
<name>A0A2I0VYZ0_9ASPA</name>
<sequence>MGGDRRKDRRFCARFSERRRLHTDLAGFLGCLRQIRGFRDFWRDSRVSIDASDEYKEEGTEELCCWEGSRRWRMRGSSDEELRCSGSLKLDSLGEAVNDAIDVAFHRVIVLPIWFVERRSEDVDHSLCVVSKVVVDLRIGHTLLERRGRKVVFFVGFQKHKNCWASKREEARGRGGLG</sequence>
<evidence type="ECO:0000313" key="2">
    <source>
        <dbReference type="Proteomes" id="UP000233837"/>
    </source>
</evidence>
<dbReference type="Proteomes" id="UP000233837">
    <property type="component" value="Unassembled WGS sequence"/>
</dbReference>
<dbReference type="AlphaFoldDB" id="A0A2I0VYZ0"/>
<proteinExistence type="predicted"/>
<accession>A0A2I0VYZ0</accession>